<sequence length="143" mass="15848">MSEQHVGLLVANSHLRFRYCESCKKGVLDDTEGGFIETYDAVLLDYKTAAAAHSAGGVFVMLGQFKKHWPVRAYSVLKPEDKQAVYLRFHDCSQPDVAGHVNADALFSLAKLDGVNRPVIAKIPSRNRPSEDVNTVEQLELFA</sequence>
<dbReference type="RefSeq" id="WP_003842013.1">
    <property type="nucleotide sequence ID" value="NZ_GL405225.1"/>
</dbReference>
<comment type="caution">
    <text evidence="1">The sequence shown here is derived from an EMBL/GenBank/DDBJ whole genome shotgun (WGS) entry which is preliminary data.</text>
</comment>
<name>E0Q6W2_9BIFI</name>
<accession>E0Q6W2</accession>
<organism evidence="1 2">
    <name type="scientific">Bifidobacterium dentium ATCC 27679</name>
    <dbReference type="NCBI Taxonomy" id="871562"/>
    <lineage>
        <taxon>Bacteria</taxon>
        <taxon>Bacillati</taxon>
        <taxon>Actinomycetota</taxon>
        <taxon>Actinomycetes</taxon>
        <taxon>Bifidobacteriales</taxon>
        <taxon>Bifidobacteriaceae</taxon>
        <taxon>Bifidobacterium</taxon>
    </lineage>
</organism>
<gene>
    <name evidence="1" type="ORF">HMPREF0168_0870</name>
</gene>
<dbReference type="Proteomes" id="UP000003323">
    <property type="component" value="Unassembled WGS sequence"/>
</dbReference>
<protein>
    <submittedName>
        <fullName evidence="1">Uncharacterized protein</fullName>
    </submittedName>
</protein>
<proteinExistence type="predicted"/>
<reference evidence="1 2" key="1">
    <citation type="submission" date="2010-08" db="EMBL/GenBank/DDBJ databases">
        <authorList>
            <person name="Muzny D."/>
            <person name="Qin X."/>
            <person name="Deng J."/>
            <person name="Jiang H."/>
            <person name="Liu Y."/>
            <person name="Qu J."/>
            <person name="Song X.-Z."/>
            <person name="Zhang L."/>
            <person name="Thornton R."/>
            <person name="Coyle M."/>
            <person name="Francisco L."/>
            <person name="Jackson L."/>
            <person name="Javaid M."/>
            <person name="Korchina V."/>
            <person name="Kovar C."/>
            <person name="Mata R."/>
            <person name="Mathew T."/>
            <person name="Ngo R."/>
            <person name="Nguyen L."/>
            <person name="Nguyen N."/>
            <person name="Okwuonu G."/>
            <person name="Ongeri F."/>
            <person name="Pham C."/>
            <person name="Simmons D."/>
            <person name="Wilczek-Boney K."/>
            <person name="Hale W."/>
            <person name="Jakkamsetti A."/>
            <person name="Pham P."/>
            <person name="Ruth R."/>
            <person name="San Lucas F."/>
            <person name="Warren J."/>
            <person name="Zhang J."/>
            <person name="Zhao Z."/>
            <person name="Zhou C."/>
            <person name="Zhu D."/>
            <person name="Lee S."/>
            <person name="Bess C."/>
            <person name="Blankenburg K."/>
            <person name="Forbes L."/>
            <person name="Fu Q."/>
            <person name="Gubbala S."/>
            <person name="Hirani K."/>
            <person name="Jayaseelan J.C."/>
            <person name="Lara F."/>
            <person name="Munidasa M."/>
            <person name="Palculict T."/>
            <person name="Patil S."/>
            <person name="Pu L.-L."/>
            <person name="Saada N."/>
            <person name="Tang L."/>
            <person name="Weissenberger G."/>
            <person name="Zhu Y."/>
            <person name="Hemphill L."/>
            <person name="Shang Y."/>
            <person name="Youmans B."/>
            <person name="Ayvaz T."/>
            <person name="Ross M."/>
            <person name="Santibanez J."/>
            <person name="Aqrawi P."/>
            <person name="Gross S."/>
            <person name="Joshi V."/>
            <person name="Fowler G."/>
            <person name="Nazareth L."/>
            <person name="Reid J."/>
            <person name="Worley K."/>
            <person name="Petrosino J."/>
            <person name="Highlander S."/>
            <person name="Gibbs R."/>
        </authorList>
    </citation>
    <scope>NUCLEOTIDE SEQUENCE [LARGE SCALE GENOMIC DNA]</scope>
    <source>
        <strain evidence="1 2">ATCC 27679</strain>
    </source>
</reference>
<dbReference type="AlphaFoldDB" id="E0Q6W2"/>
<dbReference type="EMBL" id="AEEQ01000009">
    <property type="protein sequence ID" value="EFM41477.1"/>
    <property type="molecule type" value="Genomic_DNA"/>
</dbReference>
<dbReference type="HOGENOM" id="CLU_1802341_0_0_11"/>
<evidence type="ECO:0000313" key="2">
    <source>
        <dbReference type="Proteomes" id="UP000003323"/>
    </source>
</evidence>
<evidence type="ECO:0000313" key="1">
    <source>
        <dbReference type="EMBL" id="EFM41477.1"/>
    </source>
</evidence>